<gene>
    <name evidence="2" type="ORF">X777_13148</name>
</gene>
<dbReference type="Proteomes" id="UP000053097">
    <property type="component" value="Unassembled WGS sequence"/>
</dbReference>
<proteinExistence type="predicted"/>
<dbReference type="PANTHER" id="PTHR34239">
    <property type="entry name" value="APPLE DOMAIN-CONTAINING PROTEIN"/>
    <property type="match status" value="1"/>
</dbReference>
<reference evidence="2 3" key="1">
    <citation type="journal article" date="2014" name="Curr. Biol.">
        <title>The genome of the clonal raider ant Cerapachys biroi.</title>
        <authorList>
            <person name="Oxley P.R."/>
            <person name="Ji L."/>
            <person name="Fetter-Pruneda I."/>
            <person name="McKenzie S.K."/>
            <person name="Li C."/>
            <person name="Hu H."/>
            <person name="Zhang G."/>
            <person name="Kronauer D.J."/>
        </authorList>
    </citation>
    <scope>NUCLEOTIDE SEQUENCE [LARGE SCALE GENOMIC DNA]</scope>
</reference>
<name>A0A026VYM0_OOCBI</name>
<evidence type="ECO:0000256" key="1">
    <source>
        <dbReference type="SAM" id="MobiDB-lite"/>
    </source>
</evidence>
<feature type="compositionally biased region" description="Low complexity" evidence="1">
    <location>
        <begin position="211"/>
        <end position="231"/>
    </location>
</feature>
<feature type="non-terminal residue" evidence="2">
    <location>
        <position position="1"/>
    </location>
</feature>
<accession>A0A026VYM0</accession>
<organism evidence="2 3">
    <name type="scientific">Ooceraea biroi</name>
    <name type="common">Clonal raider ant</name>
    <name type="synonym">Cerapachys biroi</name>
    <dbReference type="NCBI Taxonomy" id="2015173"/>
    <lineage>
        <taxon>Eukaryota</taxon>
        <taxon>Metazoa</taxon>
        <taxon>Ecdysozoa</taxon>
        <taxon>Arthropoda</taxon>
        <taxon>Hexapoda</taxon>
        <taxon>Insecta</taxon>
        <taxon>Pterygota</taxon>
        <taxon>Neoptera</taxon>
        <taxon>Endopterygota</taxon>
        <taxon>Hymenoptera</taxon>
        <taxon>Apocrita</taxon>
        <taxon>Aculeata</taxon>
        <taxon>Formicoidea</taxon>
        <taxon>Formicidae</taxon>
        <taxon>Dorylinae</taxon>
        <taxon>Ooceraea</taxon>
    </lineage>
</organism>
<dbReference type="PANTHER" id="PTHR34239:SF2">
    <property type="entry name" value="TRANSPOSABLE ELEMENT P TRANSPOSASE_THAP9 CONSERVED DOMAIN-CONTAINING PROTEIN"/>
    <property type="match status" value="1"/>
</dbReference>
<evidence type="ECO:0000313" key="2">
    <source>
        <dbReference type="EMBL" id="EZA48755.1"/>
    </source>
</evidence>
<protein>
    <submittedName>
        <fullName evidence="2">Uncharacterized protein</fullName>
    </submittedName>
</protein>
<feature type="region of interest" description="Disordered" evidence="1">
    <location>
        <begin position="205"/>
        <end position="231"/>
    </location>
</feature>
<sequence length="231" mass="26497">EVKYHPELLDAWSKWIKQGLPAKNKQELLELYNRKGDLYTKAPKVNLEIIPLLSDIAKKRDQHFLETQNCVGTALAALGAAVSMLIDPPEDGLNEDTFMDYLSHAGQVLTDVFYQQSVARKSFITPQLNKNIKPTVDAMISDEWLYSNNLKDKVKDAKEIEKACAEIKDKPQKKSFLKFNRRNLKYPPAMYRQVGYQQKRRLFKFKKRAPQKASQSASKTNSQTTQSSSKK</sequence>
<dbReference type="OMA" id="GINHEKF"/>
<keyword evidence="3" id="KW-1185">Reference proteome</keyword>
<dbReference type="EMBL" id="KK107571">
    <property type="protein sequence ID" value="EZA48755.1"/>
    <property type="molecule type" value="Genomic_DNA"/>
</dbReference>
<evidence type="ECO:0000313" key="3">
    <source>
        <dbReference type="Proteomes" id="UP000053097"/>
    </source>
</evidence>
<dbReference type="AlphaFoldDB" id="A0A026VYM0"/>